<sequence>MSDDNVFISNGTCYLAAGVEAHKAMIPCGNAVFYGDLTCCQQGDVCLTSNACYNQEFGVTYLAGCSDPKYKAASCPDKGAFEDEPWVGLVYCNGTSNEWTACAQSASSDTLAPADHCWCPEEPRTVAFNAPSVLNNTVQLGTALLESVIYSPGYAPTLVRSDGATAATAPPASTTDLPSTETSPTTPTPTSALVETSSSSDNAEQGQGLPSEVGIGIGVGVGSAIVILLAGLLFFLRRRRRRQREADRDLTAASEAAEKPSAAAVDSLPPPPSLGTPELESRAARPWSMRSELPDTPRSVAAEMESPVQASTSAHGTAQHGRPPAAHPSLTGRSHNGLIAELP</sequence>
<evidence type="ECO:0000256" key="2">
    <source>
        <dbReference type="ARBA" id="ARBA00022692"/>
    </source>
</evidence>
<evidence type="ECO:0000256" key="5">
    <source>
        <dbReference type="SAM" id="MobiDB-lite"/>
    </source>
</evidence>
<evidence type="ECO:0000313" key="8">
    <source>
        <dbReference type="Proteomes" id="UP000770015"/>
    </source>
</evidence>
<evidence type="ECO:0000256" key="4">
    <source>
        <dbReference type="ARBA" id="ARBA00023136"/>
    </source>
</evidence>
<evidence type="ECO:0000256" key="3">
    <source>
        <dbReference type="ARBA" id="ARBA00022989"/>
    </source>
</evidence>
<dbReference type="InterPro" id="IPR051694">
    <property type="entry name" value="Immunoregulatory_rcpt-like"/>
</dbReference>
<dbReference type="GO" id="GO:0071944">
    <property type="term" value="C:cell periphery"/>
    <property type="evidence" value="ECO:0007669"/>
    <property type="project" value="UniProtKB-ARBA"/>
</dbReference>
<comment type="subcellular location">
    <subcellularLocation>
        <location evidence="1">Membrane</location>
        <topology evidence="1">Single-pass membrane protein</topology>
    </subcellularLocation>
</comment>
<keyword evidence="3 6" id="KW-1133">Transmembrane helix</keyword>
<feature type="transmembrane region" description="Helical" evidence="6">
    <location>
        <begin position="213"/>
        <end position="236"/>
    </location>
</feature>
<dbReference type="PANTHER" id="PTHR15549:SF26">
    <property type="entry name" value="AXIAL BUDDING PATTERN PROTEIN 2-RELATED"/>
    <property type="match status" value="1"/>
</dbReference>
<gene>
    <name evidence="7" type="ORF">F5X68DRAFT_262736</name>
</gene>
<comment type="caution">
    <text evidence="7">The sequence shown here is derived from an EMBL/GenBank/DDBJ whole genome shotgun (WGS) entry which is preliminary data.</text>
</comment>
<dbReference type="EMBL" id="JAGSXJ010000016">
    <property type="protein sequence ID" value="KAH6684827.1"/>
    <property type="molecule type" value="Genomic_DNA"/>
</dbReference>
<feature type="region of interest" description="Disordered" evidence="5">
    <location>
        <begin position="165"/>
        <end position="207"/>
    </location>
</feature>
<accession>A0A9P9A8R0</accession>
<keyword evidence="2 6" id="KW-0812">Transmembrane</keyword>
<dbReference type="Proteomes" id="UP000770015">
    <property type="component" value="Unassembled WGS sequence"/>
</dbReference>
<keyword evidence="4 6" id="KW-0472">Membrane</keyword>
<evidence type="ECO:0000256" key="6">
    <source>
        <dbReference type="SAM" id="Phobius"/>
    </source>
</evidence>
<dbReference type="PANTHER" id="PTHR15549">
    <property type="entry name" value="PAIRED IMMUNOGLOBULIN-LIKE TYPE 2 RECEPTOR"/>
    <property type="match status" value="1"/>
</dbReference>
<protein>
    <submittedName>
        <fullName evidence="7">Uncharacterized protein</fullName>
    </submittedName>
</protein>
<feature type="compositionally biased region" description="Low complexity" evidence="5">
    <location>
        <begin position="165"/>
        <end position="191"/>
    </location>
</feature>
<name>A0A9P9A8R0_9PEZI</name>
<dbReference type="AlphaFoldDB" id="A0A9P9A8R0"/>
<feature type="region of interest" description="Disordered" evidence="5">
    <location>
        <begin position="247"/>
        <end position="343"/>
    </location>
</feature>
<proteinExistence type="predicted"/>
<organism evidence="7 8">
    <name type="scientific">Plectosphaerella plurivora</name>
    <dbReference type="NCBI Taxonomy" id="936078"/>
    <lineage>
        <taxon>Eukaryota</taxon>
        <taxon>Fungi</taxon>
        <taxon>Dikarya</taxon>
        <taxon>Ascomycota</taxon>
        <taxon>Pezizomycotina</taxon>
        <taxon>Sordariomycetes</taxon>
        <taxon>Hypocreomycetidae</taxon>
        <taxon>Glomerellales</taxon>
        <taxon>Plectosphaerellaceae</taxon>
        <taxon>Plectosphaerella</taxon>
    </lineage>
</organism>
<dbReference type="GO" id="GO:0016020">
    <property type="term" value="C:membrane"/>
    <property type="evidence" value="ECO:0007669"/>
    <property type="project" value="UniProtKB-SubCell"/>
</dbReference>
<keyword evidence="8" id="KW-1185">Reference proteome</keyword>
<feature type="compositionally biased region" description="Polar residues" evidence="5">
    <location>
        <begin position="193"/>
        <end position="205"/>
    </location>
</feature>
<reference evidence="7" key="1">
    <citation type="journal article" date="2021" name="Nat. Commun.">
        <title>Genetic determinants of endophytism in the Arabidopsis root mycobiome.</title>
        <authorList>
            <person name="Mesny F."/>
            <person name="Miyauchi S."/>
            <person name="Thiergart T."/>
            <person name="Pickel B."/>
            <person name="Atanasova L."/>
            <person name="Karlsson M."/>
            <person name="Huettel B."/>
            <person name="Barry K.W."/>
            <person name="Haridas S."/>
            <person name="Chen C."/>
            <person name="Bauer D."/>
            <person name="Andreopoulos W."/>
            <person name="Pangilinan J."/>
            <person name="LaButti K."/>
            <person name="Riley R."/>
            <person name="Lipzen A."/>
            <person name="Clum A."/>
            <person name="Drula E."/>
            <person name="Henrissat B."/>
            <person name="Kohler A."/>
            <person name="Grigoriev I.V."/>
            <person name="Martin F.M."/>
            <person name="Hacquard S."/>
        </authorList>
    </citation>
    <scope>NUCLEOTIDE SEQUENCE</scope>
    <source>
        <strain evidence="7">MPI-SDFR-AT-0117</strain>
    </source>
</reference>
<feature type="compositionally biased region" description="Low complexity" evidence="5">
    <location>
        <begin position="252"/>
        <end position="264"/>
    </location>
</feature>
<evidence type="ECO:0000313" key="7">
    <source>
        <dbReference type="EMBL" id="KAH6684827.1"/>
    </source>
</evidence>
<dbReference type="OrthoDB" id="4148662at2759"/>
<evidence type="ECO:0000256" key="1">
    <source>
        <dbReference type="ARBA" id="ARBA00004167"/>
    </source>
</evidence>